<dbReference type="Proteomes" id="UP001279642">
    <property type="component" value="Unassembled WGS sequence"/>
</dbReference>
<proteinExistence type="predicted"/>
<protein>
    <submittedName>
        <fullName evidence="1">Uncharacterized protein</fullName>
    </submittedName>
</protein>
<reference evidence="1 2" key="1">
    <citation type="journal article" date="2016" name="Antonie Van Leeuwenhoek">
        <title>Dongia soli sp. nov., isolated from soil from Dokdo, Korea.</title>
        <authorList>
            <person name="Kim D.U."/>
            <person name="Lee H."/>
            <person name="Kim H."/>
            <person name="Kim S.G."/>
            <person name="Ka J.O."/>
        </authorList>
    </citation>
    <scope>NUCLEOTIDE SEQUENCE [LARGE SCALE GENOMIC DNA]</scope>
    <source>
        <strain evidence="1 2">D78</strain>
    </source>
</reference>
<sequence length="134" mass="14035">MPLAGLRVLHIRATVPFQPTDIQGIVENPCAARALPSNGRVEPDLAARAGDAFHIQLPGDRFRRPAIGIGLEDPADDVSFFGDDLALAALQRLADEFAGQGPVTIGDAGGDLSFLDAADLAELRLAANVAQLLL</sequence>
<keyword evidence="2" id="KW-1185">Reference proteome</keyword>
<accession>A0ABU5EGF3</accession>
<name>A0ABU5EGF3_9PROT</name>
<gene>
    <name evidence="1" type="ORF">SMD27_20815</name>
</gene>
<dbReference type="EMBL" id="JAXCLW010000009">
    <property type="protein sequence ID" value="MDY0885296.1"/>
    <property type="molecule type" value="Genomic_DNA"/>
</dbReference>
<evidence type="ECO:0000313" key="2">
    <source>
        <dbReference type="Proteomes" id="UP001279642"/>
    </source>
</evidence>
<organism evidence="1 2">
    <name type="scientific">Dongia soli</name>
    <dbReference type="NCBI Taxonomy" id="600628"/>
    <lineage>
        <taxon>Bacteria</taxon>
        <taxon>Pseudomonadati</taxon>
        <taxon>Pseudomonadota</taxon>
        <taxon>Alphaproteobacteria</taxon>
        <taxon>Rhodospirillales</taxon>
        <taxon>Dongiaceae</taxon>
        <taxon>Dongia</taxon>
    </lineage>
</organism>
<comment type="caution">
    <text evidence="1">The sequence shown here is derived from an EMBL/GenBank/DDBJ whole genome shotgun (WGS) entry which is preliminary data.</text>
</comment>
<evidence type="ECO:0000313" key="1">
    <source>
        <dbReference type="EMBL" id="MDY0885296.1"/>
    </source>
</evidence>